<sequence length="37" mass="4468">MKYKSEIRMLSLLTSVRLPPDGRNNSLVRRYFGRREK</sequence>
<organism evidence="1 2">
    <name type="scientific">Desulfonema magnum</name>
    <dbReference type="NCBI Taxonomy" id="45655"/>
    <lineage>
        <taxon>Bacteria</taxon>
        <taxon>Pseudomonadati</taxon>
        <taxon>Thermodesulfobacteriota</taxon>
        <taxon>Desulfobacteria</taxon>
        <taxon>Desulfobacterales</taxon>
        <taxon>Desulfococcaceae</taxon>
        <taxon>Desulfonema</taxon>
    </lineage>
</organism>
<gene>
    <name evidence="1" type="ORF">dnm_042850</name>
</gene>
<evidence type="ECO:0000313" key="2">
    <source>
        <dbReference type="Proteomes" id="UP000663722"/>
    </source>
</evidence>
<evidence type="ECO:0000313" key="1">
    <source>
        <dbReference type="EMBL" id="QTA88243.1"/>
    </source>
</evidence>
<proteinExistence type="predicted"/>
<accession>A0A975GPT8</accession>
<dbReference type="KEGG" id="dmm:dnm_042850"/>
<dbReference type="Proteomes" id="UP000663722">
    <property type="component" value="Chromosome"/>
</dbReference>
<protein>
    <submittedName>
        <fullName evidence="1">Uncharacterized protein</fullName>
    </submittedName>
</protein>
<keyword evidence="2" id="KW-1185">Reference proteome</keyword>
<name>A0A975GPT8_9BACT</name>
<dbReference type="AlphaFoldDB" id="A0A975GPT8"/>
<reference evidence="1" key="1">
    <citation type="journal article" date="2021" name="Microb. Physiol.">
        <title>Proteogenomic Insights into the Physiology of Marine, Sulfate-Reducing, Filamentous Desulfonema limicola and Desulfonema magnum.</title>
        <authorList>
            <person name="Schnaars V."/>
            <person name="Wohlbrand L."/>
            <person name="Scheve S."/>
            <person name="Hinrichs C."/>
            <person name="Reinhardt R."/>
            <person name="Rabus R."/>
        </authorList>
    </citation>
    <scope>NUCLEOTIDE SEQUENCE</scope>
    <source>
        <strain evidence="1">4be13</strain>
    </source>
</reference>
<dbReference type="EMBL" id="CP061800">
    <property type="protein sequence ID" value="QTA88243.1"/>
    <property type="molecule type" value="Genomic_DNA"/>
</dbReference>